<sequence>MFLSIQEIKKNKLRYSLICLVIIMIAYLIFILTALANGLSNANRQAIDSWNAEKIVLNSDANGLLDQSTITKQQAKQYPTNKRSDITQMSANVQKLNDGNKVGSQIIGLNKNQFIYEGLKITSGRTFKNDYEVVVDDSLISQDHYRLGEKVKFSRNGHQFKIVGTVKNNQLNVAPVIYASAKNVQSEKFGKNVRAMISAIIYRNDPKKTVSGTQVMGMEDFIQDIPGYSAQNSTFEFMIVFLLLITLVVISIFLYVLTMQKIPYFAVMKVQGVSNFYLAMNVISNAIILAVGGVAISALLTLLTAISMPTSVPMTFDPALMVFVSIMIILMSIIGALIPMRTVTKIDPATAMGGI</sequence>
<keyword evidence="6" id="KW-1003">Cell membrane</keyword>
<keyword evidence="5" id="KW-0813">Transport</keyword>
<keyword evidence="8 11" id="KW-1133">Transmembrane helix</keyword>
<keyword evidence="14" id="KW-1185">Reference proteome</keyword>
<evidence type="ECO:0000256" key="7">
    <source>
        <dbReference type="ARBA" id="ARBA00022692"/>
    </source>
</evidence>
<name>A0ABP9ZHH3_9LACO</name>
<protein>
    <recommendedName>
        <fullName evidence="4">Putative hemin transport system permease protein HrtB</fullName>
    </recommendedName>
</protein>
<comment type="similarity">
    <text evidence="2">Belongs to the ABC-4 integral membrane protein family. HrtB subfamily.</text>
</comment>
<feature type="transmembrane region" description="Helical" evidence="11">
    <location>
        <begin position="15"/>
        <end position="36"/>
    </location>
</feature>
<evidence type="ECO:0000256" key="1">
    <source>
        <dbReference type="ARBA" id="ARBA00004651"/>
    </source>
</evidence>
<keyword evidence="7 11" id="KW-0812">Transmembrane</keyword>
<accession>A0ABP9ZHH3</accession>
<feature type="transmembrane region" description="Helical" evidence="11">
    <location>
        <begin position="318"/>
        <end position="338"/>
    </location>
</feature>
<evidence type="ECO:0000256" key="4">
    <source>
        <dbReference type="ARBA" id="ARBA00016962"/>
    </source>
</evidence>
<evidence type="ECO:0000256" key="8">
    <source>
        <dbReference type="ARBA" id="ARBA00022989"/>
    </source>
</evidence>
<dbReference type="EMBL" id="BAABVV010000028">
    <property type="protein sequence ID" value="GAA6114224.1"/>
    <property type="molecule type" value="Genomic_DNA"/>
</dbReference>
<reference evidence="13 14" key="1">
    <citation type="submission" date="2024-03" db="EMBL/GenBank/DDBJ databases">
        <title>Inconsistent identification of Apilactobacillus kunkeei-related strains obtained by well-developed overall genome related indices.</title>
        <authorList>
            <person name="Maeno S."/>
            <person name="Endo A."/>
        </authorList>
    </citation>
    <scope>NUCLEOTIDE SEQUENCE [LARGE SCALE GENOMIC DNA]</scope>
    <source>
        <strain evidence="13 14">20H-10</strain>
    </source>
</reference>
<evidence type="ECO:0000256" key="6">
    <source>
        <dbReference type="ARBA" id="ARBA00022475"/>
    </source>
</evidence>
<evidence type="ECO:0000256" key="2">
    <source>
        <dbReference type="ARBA" id="ARBA00008697"/>
    </source>
</evidence>
<evidence type="ECO:0000256" key="9">
    <source>
        <dbReference type="ARBA" id="ARBA00023136"/>
    </source>
</evidence>
<feature type="transmembrane region" description="Helical" evidence="11">
    <location>
        <begin position="237"/>
        <end position="257"/>
    </location>
</feature>
<dbReference type="Proteomes" id="UP001438112">
    <property type="component" value="Unassembled WGS sequence"/>
</dbReference>
<keyword evidence="9 11" id="KW-0472">Membrane</keyword>
<organism evidence="13 14">
    <name type="scientific">Apilactobacillus apinorum</name>
    <dbReference type="NCBI Taxonomy" id="1218495"/>
    <lineage>
        <taxon>Bacteria</taxon>
        <taxon>Bacillati</taxon>
        <taxon>Bacillota</taxon>
        <taxon>Bacilli</taxon>
        <taxon>Lactobacillales</taxon>
        <taxon>Lactobacillaceae</taxon>
        <taxon>Apilactobacillus</taxon>
    </lineage>
</organism>
<dbReference type="PANTHER" id="PTHR43738">
    <property type="entry name" value="ABC TRANSPORTER, MEMBRANE PROTEIN"/>
    <property type="match status" value="1"/>
</dbReference>
<dbReference type="PANTHER" id="PTHR43738:SF1">
    <property type="entry name" value="HEMIN TRANSPORT SYSTEM PERMEASE PROTEIN HRTB-RELATED"/>
    <property type="match status" value="1"/>
</dbReference>
<comment type="function">
    <text evidence="10">Part of the ABC transporter complex hrt involved in hemin import. Responsible for the translocation of the substrate across the membrane.</text>
</comment>
<feature type="transmembrane region" description="Helical" evidence="11">
    <location>
        <begin position="278"/>
        <end position="306"/>
    </location>
</feature>
<evidence type="ECO:0000313" key="13">
    <source>
        <dbReference type="EMBL" id="GAA6114224.1"/>
    </source>
</evidence>
<dbReference type="RefSeq" id="WP_353317643.1">
    <property type="nucleotide sequence ID" value="NZ_BAABVV010000028.1"/>
</dbReference>
<proteinExistence type="inferred from homology"/>
<comment type="subunit">
    <text evidence="3">The complex is composed of two ATP-binding proteins (HrtA), two transmembrane proteins (HrtB) and a solute-binding protein.</text>
</comment>
<feature type="domain" description="ABC3 transporter permease C-terminal" evidence="12">
    <location>
        <begin position="237"/>
        <end position="348"/>
    </location>
</feature>
<evidence type="ECO:0000256" key="11">
    <source>
        <dbReference type="SAM" id="Phobius"/>
    </source>
</evidence>
<evidence type="ECO:0000256" key="10">
    <source>
        <dbReference type="ARBA" id="ARBA00024973"/>
    </source>
</evidence>
<evidence type="ECO:0000259" key="12">
    <source>
        <dbReference type="Pfam" id="PF02687"/>
    </source>
</evidence>
<gene>
    <name evidence="13" type="ORF">AP20H10_05870</name>
</gene>
<comment type="caution">
    <text evidence="13">The sequence shown here is derived from an EMBL/GenBank/DDBJ whole genome shotgun (WGS) entry which is preliminary data.</text>
</comment>
<dbReference type="Pfam" id="PF02687">
    <property type="entry name" value="FtsX"/>
    <property type="match status" value="1"/>
</dbReference>
<comment type="subcellular location">
    <subcellularLocation>
        <location evidence="1">Cell membrane</location>
        <topology evidence="1">Multi-pass membrane protein</topology>
    </subcellularLocation>
</comment>
<dbReference type="InterPro" id="IPR003838">
    <property type="entry name" value="ABC3_permease_C"/>
</dbReference>
<evidence type="ECO:0000256" key="3">
    <source>
        <dbReference type="ARBA" id="ARBA00011131"/>
    </source>
</evidence>
<evidence type="ECO:0000256" key="5">
    <source>
        <dbReference type="ARBA" id="ARBA00022448"/>
    </source>
</evidence>
<evidence type="ECO:0000313" key="14">
    <source>
        <dbReference type="Proteomes" id="UP001438112"/>
    </source>
</evidence>
<dbReference type="InterPro" id="IPR051125">
    <property type="entry name" value="ABC-4/HrtB_transporter"/>
</dbReference>